<dbReference type="AlphaFoldDB" id="A0A0D0CER6"/>
<accession>A0A0D0CER6</accession>
<gene>
    <name evidence="2" type="ORF">GYMLUDRAFT_997598</name>
</gene>
<dbReference type="Proteomes" id="UP000053593">
    <property type="component" value="Unassembled WGS sequence"/>
</dbReference>
<dbReference type="EMBL" id="KN834772">
    <property type="protein sequence ID" value="KIK61054.1"/>
    <property type="molecule type" value="Genomic_DNA"/>
</dbReference>
<proteinExistence type="predicted"/>
<feature type="compositionally biased region" description="Basic and acidic residues" evidence="1">
    <location>
        <begin position="16"/>
        <end position="30"/>
    </location>
</feature>
<organism evidence="2 3">
    <name type="scientific">Collybiopsis luxurians FD-317 M1</name>
    <dbReference type="NCBI Taxonomy" id="944289"/>
    <lineage>
        <taxon>Eukaryota</taxon>
        <taxon>Fungi</taxon>
        <taxon>Dikarya</taxon>
        <taxon>Basidiomycota</taxon>
        <taxon>Agaricomycotina</taxon>
        <taxon>Agaricomycetes</taxon>
        <taxon>Agaricomycetidae</taxon>
        <taxon>Agaricales</taxon>
        <taxon>Marasmiineae</taxon>
        <taxon>Omphalotaceae</taxon>
        <taxon>Collybiopsis</taxon>
        <taxon>Collybiopsis luxurians</taxon>
    </lineage>
</organism>
<dbReference type="InterPro" id="IPR011990">
    <property type="entry name" value="TPR-like_helical_dom_sf"/>
</dbReference>
<dbReference type="HOGENOM" id="CLU_010537_0_0_1"/>
<dbReference type="Gene3D" id="1.25.40.10">
    <property type="entry name" value="Tetratricopeptide repeat domain"/>
    <property type="match status" value="1"/>
</dbReference>
<evidence type="ECO:0008006" key="4">
    <source>
        <dbReference type="Google" id="ProtNLM"/>
    </source>
</evidence>
<keyword evidence="3" id="KW-1185">Reference proteome</keyword>
<feature type="region of interest" description="Disordered" evidence="1">
    <location>
        <begin position="16"/>
        <end position="35"/>
    </location>
</feature>
<dbReference type="OrthoDB" id="3052556at2759"/>
<sequence>MSLLCCWSKSDDAFDDNRNEQDVGDRDGSKGRPSKRAMAVDPLLSALAIAEVIPIPVVNVIVQAAIRLIEMCRAEELSKRIKALSLVMVGGLSEKRAEDISEALRSDIEQLQRDCMKYPGSIVSLPSFSEGHMKLSTNAFQGWRAPWLILSDIVLKELEISIRAQNKKVDATWKNTEDIKAMPHVRFYTRVQTGSQVISKTTFPTSFQCETSSTAKGNALLVPGGMGKTSAGLAIMEHNAVVTRFGESNRLWTPCVKAESVSLLLDTLYDYLRVTRKTGSTLEYILSELEPPSGKLHSQPFRVLLLDNFETPRNLNGQEHIEVEQILRSLMRIPYVTILITMRGNQIPVEGWEKEWISPLDLSASMQIYKETHVGTSEEGLSELLDAVGHLPLAVTLIAKYAETNGATPAELLAAWRLEGTAMLTMGDDDADNMINRSIRLSIDSPRMKRSPDSLKLLSLLALFPAGLAAGMVREWIPPSLNSLKALSVLNGAALAEQREDNVRVIPVIRSYVLHPSHTPITAVREHVRQICCSLLVQHKSGFGDPTFPSDKSFISSQEVNFQSILLDANFHTDFGSSGVAPEILEAPLTLSRHQFNTRRRRELIQRTLNVTERAKNEKYVAKALACYGDICLVLDQYADAIEKLELAHDKFLSLGSTASAGRCTLKIVECKTFKDVSFEENLALTRRVQPEFEKDDIFGQAVSSVEMWSSPEHTETVCTKSKRHPPSPNPNTTKSLHKALLLGIEAAELFAKCDFGEYVAANLSTMSEILKDMRSYDEALGKGLQALETFKSLGSPTYVANGLRRCGEILFEMGDYEAAKDALEKSLVSLEALDDSHHKRYVTAKCEALLDVPKTKLKDGEGLKPVMLGAVGREASPREIVPS</sequence>
<name>A0A0D0CER6_9AGAR</name>
<dbReference type="SUPFAM" id="SSF48452">
    <property type="entry name" value="TPR-like"/>
    <property type="match status" value="1"/>
</dbReference>
<evidence type="ECO:0000313" key="3">
    <source>
        <dbReference type="Proteomes" id="UP000053593"/>
    </source>
</evidence>
<protein>
    <recommendedName>
        <fullName evidence="4">NB-ARC domain-containing protein</fullName>
    </recommendedName>
</protein>
<evidence type="ECO:0000256" key="1">
    <source>
        <dbReference type="SAM" id="MobiDB-lite"/>
    </source>
</evidence>
<evidence type="ECO:0000313" key="2">
    <source>
        <dbReference type="EMBL" id="KIK61054.1"/>
    </source>
</evidence>
<reference evidence="2 3" key="1">
    <citation type="submission" date="2014-04" db="EMBL/GenBank/DDBJ databases">
        <title>Evolutionary Origins and Diversification of the Mycorrhizal Mutualists.</title>
        <authorList>
            <consortium name="DOE Joint Genome Institute"/>
            <consortium name="Mycorrhizal Genomics Consortium"/>
            <person name="Kohler A."/>
            <person name="Kuo A."/>
            <person name="Nagy L.G."/>
            <person name="Floudas D."/>
            <person name="Copeland A."/>
            <person name="Barry K.W."/>
            <person name="Cichocki N."/>
            <person name="Veneault-Fourrey C."/>
            <person name="LaButti K."/>
            <person name="Lindquist E.A."/>
            <person name="Lipzen A."/>
            <person name="Lundell T."/>
            <person name="Morin E."/>
            <person name="Murat C."/>
            <person name="Riley R."/>
            <person name="Ohm R."/>
            <person name="Sun H."/>
            <person name="Tunlid A."/>
            <person name="Henrissat B."/>
            <person name="Grigoriev I.V."/>
            <person name="Hibbett D.S."/>
            <person name="Martin F."/>
        </authorList>
    </citation>
    <scope>NUCLEOTIDE SEQUENCE [LARGE SCALE GENOMIC DNA]</scope>
    <source>
        <strain evidence="2 3">FD-317 M1</strain>
    </source>
</reference>